<keyword evidence="1" id="KW-1133">Transmembrane helix</keyword>
<keyword evidence="3" id="KW-1185">Reference proteome</keyword>
<keyword evidence="1" id="KW-0812">Transmembrane</keyword>
<evidence type="ECO:0000313" key="3">
    <source>
        <dbReference type="Proteomes" id="UP000199423"/>
    </source>
</evidence>
<dbReference type="OrthoDB" id="237270at2"/>
<gene>
    <name evidence="2" type="ORF">SAMN04488557_0600</name>
</gene>
<dbReference type="InterPro" id="IPR011852">
    <property type="entry name" value="TRAP_TAXI"/>
</dbReference>
<dbReference type="Proteomes" id="UP000199423">
    <property type="component" value="Unassembled WGS sequence"/>
</dbReference>
<protein>
    <submittedName>
        <fullName evidence="2">TRAP-type uncharacterized transport system, substrate-binding protein</fullName>
    </submittedName>
</protein>
<evidence type="ECO:0000256" key="1">
    <source>
        <dbReference type="SAM" id="Phobius"/>
    </source>
</evidence>
<evidence type="ECO:0000313" key="2">
    <source>
        <dbReference type="EMBL" id="SFV26809.1"/>
    </source>
</evidence>
<proteinExistence type="predicted"/>
<dbReference type="STRING" id="51670.SAMN04488557_0600"/>
<keyword evidence="1" id="KW-0472">Membrane</keyword>
<dbReference type="PANTHER" id="PTHR42941">
    <property type="entry name" value="SLL1037 PROTEIN"/>
    <property type="match status" value="1"/>
</dbReference>
<feature type="transmembrane region" description="Helical" evidence="1">
    <location>
        <begin position="12"/>
        <end position="32"/>
    </location>
</feature>
<dbReference type="AlphaFoldDB" id="A0A1I7MWM0"/>
<dbReference type="Gene3D" id="3.40.190.10">
    <property type="entry name" value="Periplasmic binding protein-like II"/>
    <property type="match status" value="2"/>
</dbReference>
<sequence length="450" mass="49632">MRSRFVRFQLRDLLLIVVPVLIAVAGATWFTIRFAHPAPPDKLVLSAAASGSPYYHYAERYRAVLERNGVKLEIRESGGSLANLKSLSDPGSGVDAAFVQGGLALNNDTHGLLSLGRIAYEPLWVFYNGSTPLERLTELKGKRILVGPEGSGTSSLALRLLAANGITNETATLINHELPDYVDLLAKKEADAGFLVLAPEAKTIQRLLRTPDIHFMSFANADAYAQRFPFLSRLVLREGVVDFAANVPHSDTTLIATTVAVVVRESLHPALVNLLAQALQEVHGQSTVNEAGEVQLFQSAGEFPTANDPEFAFSDEARRVYRSGAPLLQRYVPFWVATTVDRLMISLVVLVPILIPLLRFAPQIYDWRIRRRIIHWYGELKRLEAAAKSASTSEERTAKLRDLETIEAAVDNLPIPLGFADRLYQLRQHIELARRRLTVAAADDAAAARS</sequence>
<name>A0A1I7MWM0_9HYPH</name>
<dbReference type="Pfam" id="PF16868">
    <property type="entry name" value="NMT1_3"/>
    <property type="match status" value="1"/>
</dbReference>
<organism evidence="2 3">
    <name type="scientific">Hyphomicrobium facile</name>
    <dbReference type="NCBI Taxonomy" id="51670"/>
    <lineage>
        <taxon>Bacteria</taxon>
        <taxon>Pseudomonadati</taxon>
        <taxon>Pseudomonadota</taxon>
        <taxon>Alphaproteobacteria</taxon>
        <taxon>Hyphomicrobiales</taxon>
        <taxon>Hyphomicrobiaceae</taxon>
        <taxon>Hyphomicrobium</taxon>
    </lineage>
</organism>
<accession>A0A1I7MWM0</accession>
<feature type="transmembrane region" description="Helical" evidence="1">
    <location>
        <begin position="343"/>
        <end position="362"/>
    </location>
</feature>
<dbReference type="PANTHER" id="PTHR42941:SF1">
    <property type="entry name" value="SLL1037 PROTEIN"/>
    <property type="match status" value="1"/>
</dbReference>
<reference evidence="3" key="1">
    <citation type="submission" date="2016-10" db="EMBL/GenBank/DDBJ databases">
        <authorList>
            <person name="Varghese N."/>
            <person name="Submissions S."/>
        </authorList>
    </citation>
    <scope>NUCLEOTIDE SEQUENCE [LARGE SCALE GENOMIC DNA]</scope>
    <source>
        <strain evidence="3">DSM 1565</strain>
    </source>
</reference>
<dbReference type="EMBL" id="FPCH01000001">
    <property type="protein sequence ID" value="SFV26809.1"/>
    <property type="molecule type" value="Genomic_DNA"/>
</dbReference>
<dbReference type="SUPFAM" id="SSF53850">
    <property type="entry name" value="Periplasmic binding protein-like II"/>
    <property type="match status" value="1"/>
</dbReference>